<dbReference type="PANTHER" id="PTHR31170">
    <property type="entry name" value="BNAC04G53230D PROTEIN"/>
    <property type="match status" value="1"/>
</dbReference>
<evidence type="ECO:0000256" key="1">
    <source>
        <dbReference type="SAM" id="Phobius"/>
    </source>
</evidence>
<gene>
    <name evidence="2" type="ORF">ACJRO7_011382</name>
</gene>
<keyword evidence="1" id="KW-0812">Transmembrane</keyword>
<dbReference type="Pfam" id="PF03140">
    <property type="entry name" value="DUF247"/>
    <property type="match status" value="2"/>
</dbReference>
<keyword evidence="1" id="KW-0472">Membrane</keyword>
<proteinExistence type="predicted"/>
<sequence length="346" mass="40812">MRETYETTTAIRLLIFIVPERLRRSNAEAYAPHAVAIGPYHRQLKSFEPMEDHKLMYLQTFLKNPDLNKEVGRLEEVDRRLEELEFDPLEEFDRLKFEPLPLKEVKEVGRLRLKEVVRPEEDQGGVPSPLIDRLRDDQVVRNLEELDLLDLLNFKEVELLPREEVIRLEECIQIIKSCEKDALSYYDKKIELNSNWFTEMMLLGGIFVIQIFLMSRFLGMRLPSDRIFSRPWILKDVCRDMTLLENQIPFFIIRRLAFSGENWYRLTLLLELMYKFFSQHTQVEESSEESPEARRLTEVKHIVHALRLSFLPSMNVAPHRGNEPIKFSPRATKLLAAGVKLKRGES</sequence>
<protein>
    <submittedName>
        <fullName evidence="2">Uncharacterized protein</fullName>
    </submittedName>
</protein>
<evidence type="ECO:0000313" key="2">
    <source>
        <dbReference type="EMBL" id="KAL3750371.1"/>
    </source>
</evidence>
<organism evidence="2 3">
    <name type="scientific">Eucalyptus globulus</name>
    <name type="common">Tasmanian blue gum</name>
    <dbReference type="NCBI Taxonomy" id="34317"/>
    <lineage>
        <taxon>Eukaryota</taxon>
        <taxon>Viridiplantae</taxon>
        <taxon>Streptophyta</taxon>
        <taxon>Embryophyta</taxon>
        <taxon>Tracheophyta</taxon>
        <taxon>Spermatophyta</taxon>
        <taxon>Magnoliopsida</taxon>
        <taxon>eudicotyledons</taxon>
        <taxon>Gunneridae</taxon>
        <taxon>Pentapetalae</taxon>
        <taxon>rosids</taxon>
        <taxon>malvids</taxon>
        <taxon>Myrtales</taxon>
        <taxon>Myrtaceae</taxon>
        <taxon>Myrtoideae</taxon>
        <taxon>Eucalypteae</taxon>
        <taxon>Eucalyptus</taxon>
    </lineage>
</organism>
<dbReference type="Proteomes" id="UP001634007">
    <property type="component" value="Unassembled WGS sequence"/>
</dbReference>
<dbReference type="PANTHER" id="PTHR31170:SF25">
    <property type="entry name" value="BNAA09G04570D PROTEIN"/>
    <property type="match status" value="1"/>
</dbReference>
<reference evidence="2 3" key="1">
    <citation type="submission" date="2024-11" db="EMBL/GenBank/DDBJ databases">
        <title>Chromosome-level genome assembly of Eucalyptus globulus Labill. provides insights into its genome evolution.</title>
        <authorList>
            <person name="Li X."/>
        </authorList>
    </citation>
    <scope>NUCLEOTIDE SEQUENCE [LARGE SCALE GENOMIC DNA]</scope>
    <source>
        <strain evidence="2">CL2024</strain>
        <tissue evidence="2">Fresh tender leaves</tissue>
    </source>
</reference>
<feature type="transmembrane region" description="Helical" evidence="1">
    <location>
        <begin position="196"/>
        <end position="218"/>
    </location>
</feature>
<comment type="caution">
    <text evidence="2">The sequence shown here is derived from an EMBL/GenBank/DDBJ whole genome shotgun (WGS) entry which is preliminary data.</text>
</comment>
<dbReference type="AlphaFoldDB" id="A0ABD3LJK9"/>
<dbReference type="InterPro" id="IPR004158">
    <property type="entry name" value="DUF247_pln"/>
</dbReference>
<keyword evidence="3" id="KW-1185">Reference proteome</keyword>
<evidence type="ECO:0000313" key="3">
    <source>
        <dbReference type="Proteomes" id="UP001634007"/>
    </source>
</evidence>
<keyword evidence="1" id="KW-1133">Transmembrane helix</keyword>
<accession>A0ABD3LJK9</accession>
<name>A0ABD3LJK9_EUCGL</name>
<dbReference type="EMBL" id="JBJKBG010000002">
    <property type="protein sequence ID" value="KAL3750371.1"/>
    <property type="molecule type" value="Genomic_DNA"/>
</dbReference>